<dbReference type="AlphaFoldDB" id="A0A0C3FA31"/>
<dbReference type="EMBL" id="KN832998">
    <property type="protein sequence ID" value="KIM81500.1"/>
    <property type="molecule type" value="Genomic_DNA"/>
</dbReference>
<organism evidence="1 2">
    <name type="scientific">Piloderma croceum (strain F 1598)</name>
    <dbReference type="NCBI Taxonomy" id="765440"/>
    <lineage>
        <taxon>Eukaryota</taxon>
        <taxon>Fungi</taxon>
        <taxon>Dikarya</taxon>
        <taxon>Basidiomycota</taxon>
        <taxon>Agaricomycotina</taxon>
        <taxon>Agaricomycetes</taxon>
        <taxon>Agaricomycetidae</taxon>
        <taxon>Atheliales</taxon>
        <taxon>Atheliaceae</taxon>
        <taxon>Piloderma</taxon>
    </lineage>
</organism>
<proteinExistence type="predicted"/>
<dbReference type="InParanoid" id="A0A0C3FA31"/>
<evidence type="ECO:0000313" key="1">
    <source>
        <dbReference type="EMBL" id="KIM81500.1"/>
    </source>
</evidence>
<dbReference type="Proteomes" id="UP000054166">
    <property type="component" value="Unassembled WGS sequence"/>
</dbReference>
<name>A0A0C3FA31_PILCF</name>
<keyword evidence="2" id="KW-1185">Reference proteome</keyword>
<accession>A0A0C3FA31</accession>
<reference evidence="1 2" key="1">
    <citation type="submission" date="2014-04" db="EMBL/GenBank/DDBJ databases">
        <authorList>
            <consortium name="DOE Joint Genome Institute"/>
            <person name="Kuo A."/>
            <person name="Tarkka M."/>
            <person name="Buscot F."/>
            <person name="Kohler A."/>
            <person name="Nagy L.G."/>
            <person name="Floudas D."/>
            <person name="Copeland A."/>
            <person name="Barry K.W."/>
            <person name="Cichocki N."/>
            <person name="Veneault-Fourrey C."/>
            <person name="LaButti K."/>
            <person name="Lindquist E.A."/>
            <person name="Lipzen A."/>
            <person name="Lundell T."/>
            <person name="Morin E."/>
            <person name="Murat C."/>
            <person name="Sun H."/>
            <person name="Tunlid A."/>
            <person name="Henrissat B."/>
            <person name="Grigoriev I.V."/>
            <person name="Hibbett D.S."/>
            <person name="Martin F."/>
            <person name="Nordberg H.P."/>
            <person name="Cantor M.N."/>
            <person name="Hua S.X."/>
        </authorList>
    </citation>
    <scope>NUCLEOTIDE SEQUENCE [LARGE SCALE GENOMIC DNA]</scope>
    <source>
        <strain evidence="1 2">F 1598</strain>
    </source>
</reference>
<evidence type="ECO:0000313" key="2">
    <source>
        <dbReference type="Proteomes" id="UP000054166"/>
    </source>
</evidence>
<reference evidence="2" key="2">
    <citation type="submission" date="2015-01" db="EMBL/GenBank/DDBJ databases">
        <title>Evolutionary Origins and Diversification of the Mycorrhizal Mutualists.</title>
        <authorList>
            <consortium name="DOE Joint Genome Institute"/>
            <consortium name="Mycorrhizal Genomics Consortium"/>
            <person name="Kohler A."/>
            <person name="Kuo A."/>
            <person name="Nagy L.G."/>
            <person name="Floudas D."/>
            <person name="Copeland A."/>
            <person name="Barry K.W."/>
            <person name="Cichocki N."/>
            <person name="Veneault-Fourrey C."/>
            <person name="LaButti K."/>
            <person name="Lindquist E.A."/>
            <person name="Lipzen A."/>
            <person name="Lundell T."/>
            <person name="Morin E."/>
            <person name="Murat C."/>
            <person name="Riley R."/>
            <person name="Ohm R."/>
            <person name="Sun H."/>
            <person name="Tunlid A."/>
            <person name="Henrissat B."/>
            <person name="Grigoriev I.V."/>
            <person name="Hibbett D.S."/>
            <person name="Martin F."/>
        </authorList>
    </citation>
    <scope>NUCLEOTIDE SEQUENCE [LARGE SCALE GENOMIC DNA]</scope>
    <source>
        <strain evidence="2">F 1598</strain>
    </source>
</reference>
<gene>
    <name evidence="1" type="ORF">PILCRDRAFT_494768</name>
</gene>
<protein>
    <submittedName>
        <fullName evidence="1">Uncharacterized protein</fullName>
    </submittedName>
</protein>
<dbReference type="HOGENOM" id="CLU_2850496_0_0_1"/>
<sequence>MVYHCHHSYLLLAERSRVIYLRRHSLGSWSTLIVAFRMPAFDHWSPRGCNAPPPPNDPKRSKANL</sequence>